<dbReference type="EMBL" id="CP025408">
    <property type="protein sequence ID" value="AUH33792.1"/>
    <property type="molecule type" value="Genomic_DNA"/>
</dbReference>
<dbReference type="RefSeq" id="WP_101460458.1">
    <property type="nucleotide sequence ID" value="NZ_CP025408.1"/>
</dbReference>
<feature type="domain" description="ATPase BadF/BadG/BcrA/BcrD type" evidence="1">
    <location>
        <begin position="15"/>
        <end position="252"/>
    </location>
</feature>
<gene>
    <name evidence="2" type="ORF">CUV01_10680</name>
</gene>
<evidence type="ECO:0000313" key="2">
    <source>
        <dbReference type="EMBL" id="AUH33792.1"/>
    </source>
</evidence>
<name>A0A2K9F0B2_9RHOB</name>
<dbReference type="InterPro" id="IPR052519">
    <property type="entry name" value="Euk-type_GlcNAc_Kinase"/>
</dbReference>
<protein>
    <submittedName>
        <fullName evidence="2">ATPase</fullName>
    </submittedName>
</protein>
<dbReference type="InterPro" id="IPR043129">
    <property type="entry name" value="ATPase_NBD"/>
</dbReference>
<sequence length="289" mass="29431">MAITNSKDAGFALALDGGGTGCRAVLVDPDGQEIGRGQGGPANVNSDRDGALAAILDACQQALGGRVGADRVTAVMGLAGAEVSQAHDWLVPQLPFANARVVQDAVTAMVGALDGEDGIVAALGTGSVYSRRLDGKDIVVGGRGPIIGDQGGGNWLGRQLLARALETADGLHDRSPLMAEVLDKMGGVSGIITFAATARAADFAAHAPLVIQQADDPAARVILAEAERSIAAYIDRLQPADAALPVAFNGGLGRIFAGRLAGRWPMTEAKGSPLDGALLMARELVRQTA</sequence>
<organism evidence="2 3">
    <name type="scientific">Paracoccus tegillarcae</name>
    <dbReference type="NCBI Taxonomy" id="1529068"/>
    <lineage>
        <taxon>Bacteria</taxon>
        <taxon>Pseudomonadati</taxon>
        <taxon>Pseudomonadota</taxon>
        <taxon>Alphaproteobacteria</taxon>
        <taxon>Rhodobacterales</taxon>
        <taxon>Paracoccaceae</taxon>
        <taxon>Paracoccus</taxon>
    </lineage>
</organism>
<dbReference type="KEGG" id="paro:CUV01_10680"/>
<evidence type="ECO:0000259" key="1">
    <source>
        <dbReference type="Pfam" id="PF01869"/>
    </source>
</evidence>
<dbReference type="OrthoDB" id="63487at2"/>
<dbReference type="PANTHER" id="PTHR43190:SF3">
    <property type="entry name" value="N-ACETYL-D-GLUCOSAMINE KINASE"/>
    <property type="match status" value="1"/>
</dbReference>
<dbReference type="SUPFAM" id="SSF53067">
    <property type="entry name" value="Actin-like ATPase domain"/>
    <property type="match status" value="2"/>
</dbReference>
<dbReference type="Pfam" id="PF01869">
    <property type="entry name" value="BcrAD_BadFG"/>
    <property type="match status" value="1"/>
</dbReference>
<dbReference type="CDD" id="cd24082">
    <property type="entry name" value="ASKHA_NBD_GspK-like"/>
    <property type="match status" value="1"/>
</dbReference>
<dbReference type="Proteomes" id="UP000233742">
    <property type="component" value="Chromosome"/>
</dbReference>
<reference evidence="2 3" key="1">
    <citation type="submission" date="2017-12" db="EMBL/GenBank/DDBJ databases">
        <authorList>
            <person name="Hurst M.R.H."/>
        </authorList>
    </citation>
    <scope>NUCLEOTIDE SEQUENCE [LARGE SCALE GENOMIC DNA]</scope>
    <source>
        <strain evidence="2 3">BM15</strain>
    </source>
</reference>
<dbReference type="PANTHER" id="PTHR43190">
    <property type="entry name" value="N-ACETYL-D-GLUCOSAMINE KINASE"/>
    <property type="match status" value="1"/>
</dbReference>
<accession>A0A2K9F0B2</accession>
<proteinExistence type="predicted"/>
<dbReference type="Gene3D" id="3.30.420.40">
    <property type="match status" value="2"/>
</dbReference>
<dbReference type="AlphaFoldDB" id="A0A2K9F0B2"/>
<evidence type="ECO:0000313" key="3">
    <source>
        <dbReference type="Proteomes" id="UP000233742"/>
    </source>
</evidence>
<dbReference type="InterPro" id="IPR002731">
    <property type="entry name" value="ATPase_BadF"/>
</dbReference>
<keyword evidence="3" id="KW-1185">Reference proteome</keyword>